<dbReference type="SMART" id="SM01233">
    <property type="entry name" value="HABP4_PAI-RBP1"/>
    <property type="match status" value="1"/>
</dbReference>
<evidence type="ECO:0000256" key="1">
    <source>
        <dbReference type="SAM" id="MobiDB-lite"/>
    </source>
</evidence>
<feature type="region of interest" description="Disordered" evidence="1">
    <location>
        <begin position="97"/>
        <end position="121"/>
    </location>
</feature>
<keyword evidence="4" id="KW-1185">Reference proteome</keyword>
<name>A0A7J7INM9_9RHOD</name>
<feature type="domain" description="Hyaluronan/mRNA-binding protein" evidence="2">
    <location>
        <begin position="49"/>
        <end position="155"/>
    </location>
</feature>
<feature type="compositionally biased region" description="Basic residues" evidence="1">
    <location>
        <begin position="239"/>
        <end position="248"/>
    </location>
</feature>
<sequence>MTATAPKTNVYAVLTDEAEEPLKDDTRLSGAKAGRDGEPPSSARGSAQKHFGFDRRSGTGRGREVAKKGAGGKYTFGSVEDEVRDSLRGVKLEDVAGVGSGEGAADPESNLAGENKDTETGLLSLEEYQQKLEKERAELMNKLVASKGPRVPGEESPDDAFRHAKRLDKASAETDRDLGDALLASVGVKERKARAATRTNSKPKRDSAKENLAAEFFTAPPPSARSRGPTDAPDDTGYHRARRSAVDW</sequence>
<feature type="region of interest" description="Disordered" evidence="1">
    <location>
        <begin position="144"/>
        <end position="248"/>
    </location>
</feature>
<reference evidence="3 4" key="1">
    <citation type="journal article" date="2020" name="J. Phycol.">
        <title>Comparative genome analysis reveals Cyanidiococcus gen. nov., a new extremophilic red algal genus sister to Cyanidioschyzon (Cyanidioschyzonaceae, Rhodophyta).</title>
        <authorList>
            <person name="Liu S.-L."/>
            <person name="Chiang Y.-R."/>
            <person name="Yoon H.S."/>
            <person name="Fu H.-Y."/>
        </authorList>
    </citation>
    <scope>NUCLEOTIDE SEQUENCE [LARGE SCALE GENOMIC DNA]</scope>
    <source>
        <strain evidence="3 4">THAL066</strain>
    </source>
</reference>
<comment type="caution">
    <text evidence="3">The sequence shown here is derived from an EMBL/GenBank/DDBJ whole genome shotgun (WGS) entry which is preliminary data.</text>
</comment>
<dbReference type="Proteomes" id="UP000530660">
    <property type="component" value="Unassembled WGS sequence"/>
</dbReference>
<accession>A0A7J7INM9</accession>
<proteinExistence type="predicted"/>
<evidence type="ECO:0000259" key="2">
    <source>
        <dbReference type="SMART" id="SM01233"/>
    </source>
</evidence>
<dbReference type="Pfam" id="PF04774">
    <property type="entry name" value="HABP4_PAI-RBP1"/>
    <property type="match status" value="1"/>
</dbReference>
<organism evidence="3 4">
    <name type="scientific">Cyanidiococcus yangmingshanensis</name>
    <dbReference type="NCBI Taxonomy" id="2690220"/>
    <lineage>
        <taxon>Eukaryota</taxon>
        <taxon>Rhodophyta</taxon>
        <taxon>Bangiophyceae</taxon>
        <taxon>Cyanidiales</taxon>
        <taxon>Cyanidiaceae</taxon>
        <taxon>Cyanidiococcus</taxon>
    </lineage>
</organism>
<evidence type="ECO:0000313" key="3">
    <source>
        <dbReference type="EMBL" id="KAF6004628.1"/>
    </source>
</evidence>
<feature type="compositionally biased region" description="Basic and acidic residues" evidence="1">
    <location>
        <begin position="20"/>
        <end position="38"/>
    </location>
</feature>
<feature type="region of interest" description="Disordered" evidence="1">
    <location>
        <begin position="1"/>
        <end position="76"/>
    </location>
</feature>
<dbReference type="AlphaFoldDB" id="A0A7J7INM9"/>
<dbReference type="OrthoDB" id="10741at2759"/>
<feature type="compositionally biased region" description="Basic and acidic residues" evidence="1">
    <location>
        <begin position="159"/>
        <end position="179"/>
    </location>
</feature>
<gene>
    <name evidence="3" type="ORF">F1559_004828</name>
</gene>
<feature type="compositionally biased region" description="Basic and acidic residues" evidence="1">
    <location>
        <begin position="51"/>
        <end position="67"/>
    </location>
</feature>
<dbReference type="EMBL" id="VWRR01000003">
    <property type="protein sequence ID" value="KAF6004628.1"/>
    <property type="molecule type" value="Genomic_DNA"/>
</dbReference>
<protein>
    <recommendedName>
        <fullName evidence="2">Hyaluronan/mRNA-binding protein domain-containing protein</fullName>
    </recommendedName>
</protein>
<evidence type="ECO:0000313" key="4">
    <source>
        <dbReference type="Proteomes" id="UP000530660"/>
    </source>
</evidence>
<dbReference type="InterPro" id="IPR006861">
    <property type="entry name" value="HABP4_PAIRBP1-bd"/>
</dbReference>